<sequence length="207" mass="22334">MTTRNRTGTRGSASAGAVAATALLAAILPAAPAAAAEPTNRQLLEQCGNGTDTCVFHPDGPPQYYQNTSEVVGSPAYNCTDRSQLMSVTWSDTVSESNSVGISMSATFGTVFKTTFEASYGYEWSESHTESQTTYVDVPVGHVGRVYYGAMMQRVSGTYEMHFGDPYYGHYIWYVPFEATGPAEDQGGAWTQSTSVMTAQERATYCD</sequence>
<gene>
    <name evidence="2" type="ORF">GCM10022402_04070</name>
</gene>
<dbReference type="SUPFAM" id="SSF56973">
    <property type="entry name" value="Aerolisin/ETX pore-forming domain"/>
    <property type="match status" value="1"/>
</dbReference>
<comment type="caution">
    <text evidence="2">The sequence shown here is derived from an EMBL/GenBank/DDBJ whole genome shotgun (WGS) entry which is preliminary data.</text>
</comment>
<keyword evidence="3" id="KW-1185">Reference proteome</keyword>
<protein>
    <recommendedName>
        <fullName evidence="4">Peptidase inhibitor family I36</fullName>
    </recommendedName>
</protein>
<accession>A0ABP7EXG1</accession>
<dbReference type="EMBL" id="BAABDD010000001">
    <property type="protein sequence ID" value="GAA3726552.1"/>
    <property type="molecule type" value="Genomic_DNA"/>
</dbReference>
<evidence type="ECO:0008006" key="4">
    <source>
        <dbReference type="Google" id="ProtNLM"/>
    </source>
</evidence>
<evidence type="ECO:0000313" key="2">
    <source>
        <dbReference type="EMBL" id="GAA3726552.1"/>
    </source>
</evidence>
<dbReference type="Gene3D" id="2.170.15.10">
    <property type="entry name" value="Proaerolysin, chain A, domain 3"/>
    <property type="match status" value="1"/>
</dbReference>
<organism evidence="2 3">
    <name type="scientific">Salinactinospora qingdaonensis</name>
    <dbReference type="NCBI Taxonomy" id="702744"/>
    <lineage>
        <taxon>Bacteria</taxon>
        <taxon>Bacillati</taxon>
        <taxon>Actinomycetota</taxon>
        <taxon>Actinomycetes</taxon>
        <taxon>Streptosporangiales</taxon>
        <taxon>Nocardiopsidaceae</taxon>
        <taxon>Salinactinospora</taxon>
    </lineage>
</organism>
<proteinExistence type="predicted"/>
<keyword evidence="1" id="KW-0732">Signal</keyword>
<dbReference type="Proteomes" id="UP001500908">
    <property type="component" value="Unassembled WGS sequence"/>
</dbReference>
<dbReference type="RefSeq" id="WP_344966623.1">
    <property type="nucleotide sequence ID" value="NZ_BAABDD010000001.1"/>
</dbReference>
<evidence type="ECO:0000313" key="3">
    <source>
        <dbReference type="Proteomes" id="UP001500908"/>
    </source>
</evidence>
<reference evidence="3" key="1">
    <citation type="journal article" date="2019" name="Int. J. Syst. Evol. Microbiol.">
        <title>The Global Catalogue of Microorganisms (GCM) 10K type strain sequencing project: providing services to taxonomists for standard genome sequencing and annotation.</title>
        <authorList>
            <consortium name="The Broad Institute Genomics Platform"/>
            <consortium name="The Broad Institute Genome Sequencing Center for Infectious Disease"/>
            <person name="Wu L."/>
            <person name="Ma J."/>
        </authorList>
    </citation>
    <scope>NUCLEOTIDE SEQUENCE [LARGE SCALE GENOMIC DNA]</scope>
    <source>
        <strain evidence="3">JCM 17137</strain>
    </source>
</reference>
<feature type="signal peptide" evidence="1">
    <location>
        <begin position="1"/>
        <end position="35"/>
    </location>
</feature>
<name>A0ABP7EXG1_9ACTN</name>
<evidence type="ECO:0000256" key="1">
    <source>
        <dbReference type="SAM" id="SignalP"/>
    </source>
</evidence>
<feature type="chain" id="PRO_5046375487" description="Peptidase inhibitor family I36" evidence="1">
    <location>
        <begin position="36"/>
        <end position="207"/>
    </location>
</feature>